<name>A0ABV6IVW5_9PROT</name>
<evidence type="ECO:0000259" key="2">
    <source>
        <dbReference type="Pfam" id="PF10090"/>
    </source>
</evidence>
<feature type="region of interest" description="Disordered" evidence="1">
    <location>
        <begin position="191"/>
        <end position="210"/>
    </location>
</feature>
<dbReference type="InterPro" id="IPR036890">
    <property type="entry name" value="HATPase_C_sf"/>
</dbReference>
<proteinExistence type="predicted"/>
<accession>A0ABV6IVW5</accession>
<sequence>MNVLSIAQDLCARICHDVGGPLGALSGALDLAEVEPVEALSVARDGAAAMRLRLRLWRAVAGAGAGPLGRSGLAELLDGSLSSGRVSADLSGLPEEPLPAPVAQLALAAVMLGSEALPRGGAVHLAGDGSGLALWPEGRNAAWPVALTAALAGQAVSGPRDVMAPFLMHLAETAGMEVALAMGRDGAAAPLTLTPHGSMSRRAGASPHQP</sequence>
<dbReference type="EMBL" id="JBHLVZ010000069">
    <property type="protein sequence ID" value="MFC0387768.1"/>
    <property type="molecule type" value="Genomic_DNA"/>
</dbReference>
<dbReference type="Proteomes" id="UP001589789">
    <property type="component" value="Unassembled WGS sequence"/>
</dbReference>
<reference evidence="3 4" key="1">
    <citation type="submission" date="2024-09" db="EMBL/GenBank/DDBJ databases">
        <authorList>
            <person name="Sun Q."/>
            <person name="Mori K."/>
        </authorList>
    </citation>
    <scope>NUCLEOTIDE SEQUENCE [LARGE SCALE GENOMIC DNA]</scope>
    <source>
        <strain evidence="3 4">CCM 7468</strain>
    </source>
</reference>
<keyword evidence="4" id="KW-1185">Reference proteome</keyword>
<evidence type="ECO:0000313" key="3">
    <source>
        <dbReference type="EMBL" id="MFC0387768.1"/>
    </source>
</evidence>
<evidence type="ECO:0000256" key="1">
    <source>
        <dbReference type="SAM" id="MobiDB-lite"/>
    </source>
</evidence>
<dbReference type="InterPro" id="IPR018762">
    <property type="entry name" value="ChpT_C"/>
</dbReference>
<evidence type="ECO:0000313" key="4">
    <source>
        <dbReference type="Proteomes" id="UP001589789"/>
    </source>
</evidence>
<organism evidence="3 4">
    <name type="scientific">Muricoccus vinaceus</name>
    <dbReference type="NCBI Taxonomy" id="424704"/>
    <lineage>
        <taxon>Bacteria</taxon>
        <taxon>Pseudomonadati</taxon>
        <taxon>Pseudomonadota</taxon>
        <taxon>Alphaproteobacteria</taxon>
        <taxon>Acetobacterales</taxon>
        <taxon>Roseomonadaceae</taxon>
        <taxon>Muricoccus</taxon>
    </lineage>
</organism>
<protein>
    <submittedName>
        <fullName evidence="3">Histidine phosphotransferase family protein</fullName>
    </submittedName>
</protein>
<dbReference type="Gene3D" id="3.30.565.10">
    <property type="entry name" value="Histidine kinase-like ATPase, C-terminal domain"/>
    <property type="match status" value="1"/>
</dbReference>
<dbReference type="Gene3D" id="1.10.287.130">
    <property type="match status" value="1"/>
</dbReference>
<comment type="caution">
    <text evidence="3">The sequence shown here is derived from an EMBL/GenBank/DDBJ whole genome shotgun (WGS) entry which is preliminary data.</text>
</comment>
<gene>
    <name evidence="3" type="ORF">ACFFIC_19805</name>
</gene>
<dbReference type="RefSeq" id="WP_377053536.1">
    <property type="nucleotide sequence ID" value="NZ_JBHLVZ010000069.1"/>
</dbReference>
<dbReference type="Pfam" id="PF10090">
    <property type="entry name" value="HPTransfase"/>
    <property type="match status" value="1"/>
</dbReference>
<feature type="domain" description="Histidine phosphotransferase ChpT C-terminal" evidence="2">
    <location>
        <begin position="74"/>
        <end position="183"/>
    </location>
</feature>